<name>A0A1I6DYH5_9PSEU</name>
<dbReference type="Pfam" id="PF19054">
    <property type="entry name" value="DUF5753"/>
    <property type="match status" value="1"/>
</dbReference>
<dbReference type="Proteomes" id="UP000198583">
    <property type="component" value="Unassembled WGS sequence"/>
</dbReference>
<dbReference type="InterPro" id="IPR043917">
    <property type="entry name" value="DUF5753"/>
</dbReference>
<dbReference type="AlphaFoldDB" id="A0A1I6DYH5"/>
<dbReference type="OrthoDB" id="3678312at2"/>
<dbReference type="RefSeq" id="WP_093592058.1">
    <property type="nucleotide sequence ID" value="NZ_FOYL01000003.1"/>
</dbReference>
<evidence type="ECO:0000313" key="2">
    <source>
        <dbReference type="EMBL" id="SFR10549.1"/>
    </source>
</evidence>
<organism evidence="2 3">
    <name type="scientific">Lentzea waywayandensis</name>
    <dbReference type="NCBI Taxonomy" id="84724"/>
    <lineage>
        <taxon>Bacteria</taxon>
        <taxon>Bacillati</taxon>
        <taxon>Actinomycetota</taxon>
        <taxon>Actinomycetes</taxon>
        <taxon>Pseudonocardiales</taxon>
        <taxon>Pseudonocardiaceae</taxon>
        <taxon>Lentzea</taxon>
    </lineage>
</organism>
<dbReference type="GO" id="GO:0003677">
    <property type="term" value="F:DNA binding"/>
    <property type="evidence" value="ECO:0007669"/>
    <property type="project" value="InterPro"/>
</dbReference>
<dbReference type="STRING" id="84724.SAMN04488564_103421"/>
<sequence>MEQTPATPRSCELGNTLRALRQEFPTGSEFAERLDWDPSKVSNIERGKVRPTELDLAQYLTACGKDKSAITEFTNHYRNAFESYFAQNWDNFETVAHAERSATTITGYGKESLPVLLRTVDYTERLLQQREATPEQIQNAIRSQQERQRILRPTSRPSCLFYVTETALSAPLNDERERMDQFELVRRMSSFIRIMPTGKRLPASTDFTIYERDKAPTTVVAECEFARVFVHDGSAVSQCRAALAALDDVALSPAESKILLSRLLAEEYVTVLQVAAGEQPTAS</sequence>
<dbReference type="CDD" id="cd00093">
    <property type="entry name" value="HTH_XRE"/>
    <property type="match status" value="1"/>
</dbReference>
<dbReference type="Pfam" id="PF13560">
    <property type="entry name" value="HTH_31"/>
    <property type="match status" value="1"/>
</dbReference>
<dbReference type="PROSITE" id="PS50943">
    <property type="entry name" value="HTH_CROC1"/>
    <property type="match status" value="1"/>
</dbReference>
<dbReference type="SMART" id="SM00530">
    <property type="entry name" value="HTH_XRE"/>
    <property type="match status" value="1"/>
</dbReference>
<feature type="domain" description="HTH cro/C1-type" evidence="1">
    <location>
        <begin position="17"/>
        <end position="70"/>
    </location>
</feature>
<evidence type="ECO:0000313" key="3">
    <source>
        <dbReference type="Proteomes" id="UP000198583"/>
    </source>
</evidence>
<proteinExistence type="predicted"/>
<dbReference type="EMBL" id="FOYL01000003">
    <property type="protein sequence ID" value="SFR10549.1"/>
    <property type="molecule type" value="Genomic_DNA"/>
</dbReference>
<dbReference type="Gene3D" id="1.10.260.40">
    <property type="entry name" value="lambda repressor-like DNA-binding domains"/>
    <property type="match status" value="1"/>
</dbReference>
<protein>
    <submittedName>
        <fullName evidence="2">Helix-turn-helix domain-containing protein</fullName>
    </submittedName>
</protein>
<dbReference type="SUPFAM" id="SSF47413">
    <property type="entry name" value="lambda repressor-like DNA-binding domains"/>
    <property type="match status" value="1"/>
</dbReference>
<accession>A0A1I6DYH5</accession>
<evidence type="ECO:0000259" key="1">
    <source>
        <dbReference type="PROSITE" id="PS50943"/>
    </source>
</evidence>
<dbReference type="InterPro" id="IPR001387">
    <property type="entry name" value="Cro/C1-type_HTH"/>
</dbReference>
<reference evidence="3" key="1">
    <citation type="submission" date="2016-10" db="EMBL/GenBank/DDBJ databases">
        <authorList>
            <person name="Varghese N."/>
            <person name="Submissions S."/>
        </authorList>
    </citation>
    <scope>NUCLEOTIDE SEQUENCE [LARGE SCALE GENOMIC DNA]</scope>
    <source>
        <strain evidence="3">DSM 44232</strain>
    </source>
</reference>
<gene>
    <name evidence="2" type="ORF">SAMN04488564_103421</name>
</gene>
<dbReference type="InterPro" id="IPR010982">
    <property type="entry name" value="Lambda_DNA-bd_dom_sf"/>
</dbReference>
<keyword evidence="3" id="KW-1185">Reference proteome</keyword>